<reference evidence="2 3" key="1">
    <citation type="journal article" date="2011" name="BMC Genomics">
        <title>Genomic insights into an obligate epibiotic bacterial predator: Micavibrio aeruginosavorus ARL-13.</title>
        <authorList>
            <person name="Wang Z."/>
            <person name="Kadouri D."/>
            <person name="Wu M."/>
        </authorList>
    </citation>
    <scope>NUCLEOTIDE SEQUENCE [LARGE SCALE GENOMIC DNA]</scope>
    <source>
        <strain evidence="2 3">ARL-13</strain>
    </source>
</reference>
<proteinExistence type="predicted"/>
<dbReference type="HOGENOM" id="CLU_2451249_0_0_5"/>
<keyword evidence="3" id="KW-1185">Reference proteome</keyword>
<evidence type="ECO:0000313" key="3">
    <source>
        <dbReference type="Proteomes" id="UP000009286"/>
    </source>
</evidence>
<protein>
    <submittedName>
        <fullName evidence="2">Uncharacterized protein</fullName>
    </submittedName>
</protein>
<dbReference type="RefSeq" id="WP_014101668.1">
    <property type="nucleotide sequence ID" value="NC_016026.1"/>
</dbReference>
<accession>G2KMQ8</accession>
<dbReference type="OrthoDB" id="9847714at2"/>
<organism evidence="2 3">
    <name type="scientific">Micavibrio aeruginosavorus (strain ARL-13)</name>
    <dbReference type="NCBI Taxonomy" id="856793"/>
    <lineage>
        <taxon>Bacteria</taxon>
        <taxon>Pseudomonadati</taxon>
        <taxon>Bdellovibrionota</taxon>
        <taxon>Bdellovibrionia</taxon>
        <taxon>Bdellovibrionales</taxon>
        <taxon>Pseudobdellovibrionaceae</taxon>
        <taxon>Micavibrio</taxon>
    </lineage>
</organism>
<dbReference type="EMBL" id="CP002382">
    <property type="protein sequence ID" value="AEP08445.1"/>
    <property type="molecule type" value="Genomic_DNA"/>
</dbReference>
<dbReference type="STRING" id="856793.MICA_98"/>
<gene>
    <name evidence="2" type="ordered locus">MICA_98</name>
</gene>
<sequence length="89" mass="9569">MVNVEFKNARTFKPTLDGLKTEATPHTRSMSNEGLTAMRDILSQSGLDARNFEHKVKQATAHEAAAEMTAQNASGPSAAPSLTPFKPGR</sequence>
<dbReference type="AlphaFoldDB" id="G2KMQ8"/>
<dbReference type="KEGG" id="mai:MICA_98"/>
<evidence type="ECO:0000313" key="2">
    <source>
        <dbReference type="EMBL" id="AEP08445.1"/>
    </source>
</evidence>
<evidence type="ECO:0000256" key="1">
    <source>
        <dbReference type="SAM" id="MobiDB-lite"/>
    </source>
</evidence>
<dbReference type="Proteomes" id="UP000009286">
    <property type="component" value="Chromosome"/>
</dbReference>
<feature type="region of interest" description="Disordered" evidence="1">
    <location>
        <begin position="65"/>
        <end position="89"/>
    </location>
</feature>
<name>G2KMQ8_MICAA</name>